<keyword evidence="2" id="KW-1133">Transmembrane helix</keyword>
<keyword evidence="2" id="KW-0472">Membrane</keyword>
<dbReference type="Gene3D" id="3.30.700.10">
    <property type="entry name" value="Glycoprotein, Type 4 Pilin"/>
    <property type="match status" value="1"/>
</dbReference>
<name>A0A537JTZ1_9BACT</name>
<organism evidence="3 4">
    <name type="scientific">Candidatus Segetimicrobium genomatis</name>
    <dbReference type="NCBI Taxonomy" id="2569760"/>
    <lineage>
        <taxon>Bacteria</taxon>
        <taxon>Bacillati</taxon>
        <taxon>Candidatus Sysuimicrobiota</taxon>
        <taxon>Candidatus Sysuimicrobiia</taxon>
        <taxon>Candidatus Sysuimicrobiales</taxon>
        <taxon>Candidatus Segetimicrobiaceae</taxon>
        <taxon>Candidatus Segetimicrobium</taxon>
    </lineage>
</organism>
<dbReference type="SUPFAM" id="SSF54523">
    <property type="entry name" value="Pili subunits"/>
    <property type="match status" value="1"/>
</dbReference>
<dbReference type="EMBL" id="VBAK01000169">
    <property type="protein sequence ID" value="TMI86998.1"/>
    <property type="molecule type" value="Genomic_DNA"/>
</dbReference>
<accession>A0A537JTZ1</accession>
<dbReference type="GO" id="GO:0015627">
    <property type="term" value="C:type II protein secretion system complex"/>
    <property type="evidence" value="ECO:0007669"/>
    <property type="project" value="InterPro"/>
</dbReference>
<evidence type="ECO:0000256" key="1">
    <source>
        <dbReference type="ARBA" id="ARBA00022481"/>
    </source>
</evidence>
<gene>
    <name evidence="3" type="ORF">E6H00_16935</name>
</gene>
<dbReference type="PRINTS" id="PR00813">
    <property type="entry name" value="BCTERIALGSPG"/>
</dbReference>
<dbReference type="NCBIfam" id="TIGR02532">
    <property type="entry name" value="IV_pilin_GFxxxE"/>
    <property type="match status" value="1"/>
</dbReference>
<feature type="transmembrane region" description="Helical" evidence="2">
    <location>
        <begin position="25"/>
        <end position="49"/>
    </location>
</feature>
<protein>
    <submittedName>
        <fullName evidence="3">Prepilin-type N-terminal cleavage/methylation domain-containing protein</fullName>
    </submittedName>
</protein>
<reference evidence="3 4" key="1">
    <citation type="journal article" date="2019" name="Nat. Microbiol.">
        <title>Mediterranean grassland soil C-N compound turnover is dependent on rainfall and depth, and is mediated by genomically divergent microorganisms.</title>
        <authorList>
            <person name="Diamond S."/>
            <person name="Andeer P.F."/>
            <person name="Li Z."/>
            <person name="Crits-Christoph A."/>
            <person name="Burstein D."/>
            <person name="Anantharaman K."/>
            <person name="Lane K.R."/>
            <person name="Thomas B.C."/>
            <person name="Pan C."/>
            <person name="Northen T.R."/>
            <person name="Banfield J.F."/>
        </authorList>
    </citation>
    <scope>NUCLEOTIDE SEQUENCE [LARGE SCALE GENOMIC DNA]</scope>
    <source>
        <strain evidence="3">NP_3</strain>
    </source>
</reference>
<dbReference type="InterPro" id="IPR000983">
    <property type="entry name" value="Bac_GSPG_pilin"/>
</dbReference>
<sequence>MDQRHAKEGRRGGSGMRRVSSESGFTFMEVLAVVLLLGILALIALPNYFGATSTAQTTVRSSNVSAINTAIALFQYRNNGLCPGQVGAPETFAQFIADTTYFPDGPPLDPTVNPPASTSFSTNYATNLALTPPICRTK</sequence>
<keyword evidence="1" id="KW-0488">Methylation</keyword>
<evidence type="ECO:0000313" key="3">
    <source>
        <dbReference type="EMBL" id="TMI86998.1"/>
    </source>
</evidence>
<comment type="caution">
    <text evidence="3">The sequence shown here is derived from an EMBL/GenBank/DDBJ whole genome shotgun (WGS) entry which is preliminary data.</text>
</comment>
<dbReference type="InterPro" id="IPR045584">
    <property type="entry name" value="Pilin-like"/>
</dbReference>
<dbReference type="Proteomes" id="UP000318509">
    <property type="component" value="Unassembled WGS sequence"/>
</dbReference>
<proteinExistence type="predicted"/>
<dbReference type="InterPro" id="IPR012902">
    <property type="entry name" value="N_methyl_site"/>
</dbReference>
<dbReference type="GO" id="GO:0015628">
    <property type="term" value="P:protein secretion by the type II secretion system"/>
    <property type="evidence" value="ECO:0007669"/>
    <property type="project" value="InterPro"/>
</dbReference>
<evidence type="ECO:0000313" key="4">
    <source>
        <dbReference type="Proteomes" id="UP000318509"/>
    </source>
</evidence>
<dbReference type="AlphaFoldDB" id="A0A537JTZ1"/>
<keyword evidence="2" id="KW-0812">Transmembrane</keyword>
<evidence type="ECO:0000256" key="2">
    <source>
        <dbReference type="SAM" id="Phobius"/>
    </source>
</evidence>